<comment type="caution">
    <text evidence="2">The sequence shown here is derived from an EMBL/GenBank/DDBJ whole genome shotgun (WGS) entry which is preliminary data.</text>
</comment>
<evidence type="ECO:0000313" key="2">
    <source>
        <dbReference type="EMBL" id="MFD1177645.1"/>
    </source>
</evidence>
<organism evidence="2 3">
    <name type="scientific">Paenibacillus puldeungensis</name>
    <dbReference type="NCBI Taxonomy" id="696536"/>
    <lineage>
        <taxon>Bacteria</taxon>
        <taxon>Bacillati</taxon>
        <taxon>Bacillota</taxon>
        <taxon>Bacilli</taxon>
        <taxon>Bacillales</taxon>
        <taxon>Paenibacillaceae</taxon>
        <taxon>Paenibacillus</taxon>
    </lineage>
</organism>
<feature type="chain" id="PRO_5047226649" evidence="1">
    <location>
        <begin position="20"/>
        <end position="250"/>
    </location>
</feature>
<dbReference type="EMBL" id="JBHTLM010000010">
    <property type="protein sequence ID" value="MFD1177645.1"/>
    <property type="molecule type" value="Genomic_DNA"/>
</dbReference>
<keyword evidence="3" id="KW-1185">Reference proteome</keyword>
<evidence type="ECO:0000256" key="1">
    <source>
        <dbReference type="SAM" id="SignalP"/>
    </source>
</evidence>
<dbReference type="Proteomes" id="UP001597262">
    <property type="component" value="Unassembled WGS sequence"/>
</dbReference>
<gene>
    <name evidence="2" type="ORF">ACFQ3W_15230</name>
</gene>
<evidence type="ECO:0000313" key="3">
    <source>
        <dbReference type="Proteomes" id="UP001597262"/>
    </source>
</evidence>
<accession>A0ABW3RZN8</accession>
<keyword evidence="1" id="KW-0732">Signal</keyword>
<dbReference type="RefSeq" id="WP_379320090.1">
    <property type="nucleotide sequence ID" value="NZ_JBHTLM010000010.1"/>
</dbReference>
<feature type="signal peptide" evidence="1">
    <location>
        <begin position="1"/>
        <end position="19"/>
    </location>
</feature>
<sequence>MKRLLLSSITILMFTVLLGAPVSASSVSITPNLDIPKGYELVKVYDNTSRYDIASLQRNHSLELKVLPDIIDDNTDDKHDAQVVDQSVRPLYDLREISTGEIVTEYAADVTIMGSSGTKTADGYDSSISVYAKATIYYIFSGSASEEGVTLDKVDWRYEIKDSTVKIKSKSHLFVQDGPPLSSGPAVKQRKTLTPTDNSGTDLVRNWGWVPLNSLATSTLMGVDMTAELGTTYDSSTWKMNVKCMIIGIV</sequence>
<reference evidence="3" key="1">
    <citation type="journal article" date="2019" name="Int. J. Syst. Evol. Microbiol.">
        <title>The Global Catalogue of Microorganisms (GCM) 10K type strain sequencing project: providing services to taxonomists for standard genome sequencing and annotation.</title>
        <authorList>
            <consortium name="The Broad Institute Genomics Platform"/>
            <consortium name="The Broad Institute Genome Sequencing Center for Infectious Disease"/>
            <person name="Wu L."/>
            <person name="Ma J."/>
        </authorList>
    </citation>
    <scope>NUCLEOTIDE SEQUENCE [LARGE SCALE GENOMIC DNA]</scope>
    <source>
        <strain evidence="3">CCUG 59189</strain>
    </source>
</reference>
<name>A0ABW3RZN8_9BACL</name>
<protein>
    <submittedName>
        <fullName evidence="2">Uncharacterized protein</fullName>
    </submittedName>
</protein>
<proteinExistence type="predicted"/>